<evidence type="ECO:0000313" key="2">
    <source>
        <dbReference type="Proteomes" id="UP001165422"/>
    </source>
</evidence>
<dbReference type="Proteomes" id="UP001165422">
    <property type="component" value="Unassembled WGS sequence"/>
</dbReference>
<gene>
    <name evidence="1" type="ORF">LN736_16670</name>
</gene>
<proteinExistence type="predicted"/>
<evidence type="ECO:0000313" key="1">
    <source>
        <dbReference type="EMBL" id="MCC9296481.1"/>
    </source>
</evidence>
<dbReference type="EMBL" id="JAJJPB010000033">
    <property type="protein sequence ID" value="MCC9296481.1"/>
    <property type="molecule type" value="Genomic_DNA"/>
</dbReference>
<comment type="caution">
    <text evidence="1">The sequence shown here is derived from an EMBL/GenBank/DDBJ whole genome shotgun (WGS) entry which is preliminary data.</text>
</comment>
<protein>
    <submittedName>
        <fullName evidence="1">Uncharacterized protein</fullName>
    </submittedName>
</protein>
<sequence length="250" mass="29042">MNEEVRLLKTDEIEVRVQSLKKTTNGAACILLLYKDARVDMRILDETFGITGWRRTHELINGRLFCNIDIWDDEKKQWVRKQDVGVESYTEKEKGQASDSFKRAGFNIGIGRELYTAPFIWVSLQRGEFDERDGKLILSPKVRFKVKSIGYSKNREINKLEIQDNYYRVRYSLGKLMNEQNRTIVTDNKNTVNNNENMQNKSSKSELLCENCGNVISEKVANYSAQKFGKMLCMNCQKNVKNARELSVTR</sequence>
<keyword evidence="2" id="KW-1185">Reference proteome</keyword>
<name>A0ABS8N9I4_9CLOT</name>
<accession>A0ABS8N9I4</accession>
<organism evidence="1 2">
    <name type="scientific">Clostridium aromativorans</name>
    <dbReference type="NCBI Taxonomy" id="2836848"/>
    <lineage>
        <taxon>Bacteria</taxon>
        <taxon>Bacillati</taxon>
        <taxon>Bacillota</taxon>
        <taxon>Clostridia</taxon>
        <taxon>Eubacteriales</taxon>
        <taxon>Clostridiaceae</taxon>
        <taxon>Clostridium</taxon>
    </lineage>
</organism>
<reference evidence="1" key="1">
    <citation type="submission" date="2021-11" db="EMBL/GenBank/DDBJ databases">
        <authorList>
            <person name="Qingchun L."/>
            <person name="Dong Z."/>
            <person name="Zongwei Q."/>
            <person name="Jia Z."/>
            <person name="Duotao L."/>
        </authorList>
    </citation>
    <scope>NUCLEOTIDE SEQUENCE</scope>
    <source>
        <strain evidence="1">WLY-B-L2</strain>
    </source>
</reference>
<dbReference type="RefSeq" id="WP_179978617.1">
    <property type="nucleotide sequence ID" value="NZ_JAJJPB010000033.1"/>
</dbReference>